<evidence type="ECO:0000313" key="4">
    <source>
        <dbReference type="EMBL" id="GGM46502.1"/>
    </source>
</evidence>
<feature type="domain" description="GH15-like" evidence="2">
    <location>
        <begin position="237"/>
        <end position="605"/>
    </location>
</feature>
<dbReference type="Gene3D" id="1.50.10.10">
    <property type="match status" value="1"/>
</dbReference>
<feature type="domain" description="Trehalase-like N-terminal" evidence="3">
    <location>
        <begin position="13"/>
        <end position="214"/>
    </location>
</feature>
<protein>
    <submittedName>
        <fullName evidence="4">Putative glycosyl hydrolase</fullName>
    </submittedName>
</protein>
<reference evidence="4" key="2">
    <citation type="submission" date="2020-09" db="EMBL/GenBank/DDBJ databases">
        <authorList>
            <person name="Sun Q."/>
            <person name="Zhou Y."/>
        </authorList>
    </citation>
    <scope>NUCLEOTIDE SEQUENCE</scope>
    <source>
        <strain evidence="4">CGMCC 4.5737</strain>
    </source>
</reference>
<feature type="region of interest" description="Disordered" evidence="1">
    <location>
        <begin position="616"/>
        <end position="639"/>
    </location>
</feature>
<dbReference type="SUPFAM" id="SSF48208">
    <property type="entry name" value="Six-hairpin glycosidases"/>
    <property type="match status" value="1"/>
</dbReference>
<dbReference type="InterPro" id="IPR011613">
    <property type="entry name" value="GH15-like"/>
</dbReference>
<feature type="compositionally biased region" description="Basic residues" evidence="1">
    <location>
        <begin position="626"/>
        <end position="639"/>
    </location>
</feature>
<dbReference type="GO" id="GO:0015927">
    <property type="term" value="F:trehalase activity"/>
    <property type="evidence" value="ECO:0007669"/>
    <property type="project" value="TreeGrafter"/>
</dbReference>
<dbReference type="PANTHER" id="PTHR31616">
    <property type="entry name" value="TREHALASE"/>
    <property type="match status" value="1"/>
</dbReference>
<reference evidence="4" key="1">
    <citation type="journal article" date="2014" name="Int. J. Syst. Evol. Microbiol.">
        <title>Complete genome sequence of Corynebacterium casei LMG S-19264T (=DSM 44701T), isolated from a smear-ripened cheese.</title>
        <authorList>
            <consortium name="US DOE Joint Genome Institute (JGI-PGF)"/>
            <person name="Walter F."/>
            <person name="Albersmeier A."/>
            <person name="Kalinowski J."/>
            <person name="Ruckert C."/>
        </authorList>
    </citation>
    <scope>NUCLEOTIDE SEQUENCE</scope>
    <source>
        <strain evidence="4">CGMCC 4.5737</strain>
    </source>
</reference>
<accession>A0A8J3FT64</accession>
<comment type="caution">
    <text evidence="4">The sequence shown here is derived from an EMBL/GenBank/DDBJ whole genome shotgun (WGS) entry which is preliminary data.</text>
</comment>
<keyword evidence="5" id="KW-1185">Reference proteome</keyword>
<dbReference type="InterPro" id="IPR045582">
    <property type="entry name" value="Trehalase-like_N"/>
</dbReference>
<dbReference type="InterPro" id="IPR008928">
    <property type="entry name" value="6-hairpin_glycosidase_sf"/>
</dbReference>
<evidence type="ECO:0000313" key="5">
    <source>
        <dbReference type="Proteomes" id="UP000637578"/>
    </source>
</evidence>
<dbReference type="InterPro" id="IPR012341">
    <property type="entry name" value="6hp_glycosidase-like_sf"/>
</dbReference>
<dbReference type="EMBL" id="BMMK01000005">
    <property type="protein sequence ID" value="GGM46502.1"/>
    <property type="molecule type" value="Genomic_DNA"/>
</dbReference>
<sequence length="639" mass="70128">MVPDLQIHPSWSPLADLALLSDRHSAALVGKDGTVSWLCFPRFDSPSQFAALLDPAAGHWSLCAVGCTAVSRHYWDDTFVLETVFQTRTGKLRVIDTMALGETKDPHRLGAVAPHVLLRSAECLDGSVEVEMRFQPRPDYGQVVPGIELTRGGALARNGNEQLLLTSPIPVVVQDGAVLASAQLRAGERANFALQWSRQGKTALSALPGTEIERHLETTAAAWREWSRVHQTYEGPYRDQVYLSGRLLHALSYQPTGAIIAAPTTSLPEEIGGERNWDYRYAWIRDASLTMRALWVAACPDEAADLFTFLAEAEASYEPGKHLQILFGVGGEWQISERILPHLAGWRGSRPVRIGNGAWSQSQLDLYGELIGAAHRLREQLGELAPPLRRFLVAVVDAAARHWREADHGIWEIRGTPQHFLHSKLMCWVAVHQGVDLAERLGAEHRVPDWSETALTLRRVIEREGWSRRAGAFTQSFGSTELDASALLMSRVGFLPPTDPRVLATIDAVANRLTDERGLVRRYLTTSGVDGLPGGEGAFLPCTFWLAEALAVVGRVRRAREVFELAAGHANDLGLLAEEADSATGELLGNFPQAFSHVALINAAWAISQAEERAETDRINSGAPMARRRARRPSGSRGG</sequence>
<dbReference type="Pfam" id="PF00723">
    <property type="entry name" value="Glyco_hydro_15"/>
    <property type="match status" value="1"/>
</dbReference>
<dbReference type="Pfam" id="PF19291">
    <property type="entry name" value="TREH_N"/>
    <property type="match status" value="1"/>
</dbReference>
<dbReference type="PANTHER" id="PTHR31616:SF10">
    <property type="entry name" value="TREHALASE"/>
    <property type="match status" value="1"/>
</dbReference>
<evidence type="ECO:0000259" key="2">
    <source>
        <dbReference type="Pfam" id="PF00723"/>
    </source>
</evidence>
<evidence type="ECO:0000259" key="3">
    <source>
        <dbReference type="Pfam" id="PF19291"/>
    </source>
</evidence>
<proteinExistence type="predicted"/>
<dbReference type="GO" id="GO:0005993">
    <property type="term" value="P:trehalose catabolic process"/>
    <property type="evidence" value="ECO:0007669"/>
    <property type="project" value="TreeGrafter"/>
</dbReference>
<keyword evidence="4" id="KW-0378">Hydrolase</keyword>
<evidence type="ECO:0000256" key="1">
    <source>
        <dbReference type="SAM" id="MobiDB-lite"/>
    </source>
</evidence>
<dbReference type="Proteomes" id="UP000637578">
    <property type="component" value="Unassembled WGS sequence"/>
</dbReference>
<gene>
    <name evidence="4" type="ORF">GCM10012275_16940</name>
</gene>
<organism evidence="4 5">
    <name type="scientific">Longimycelium tulufanense</name>
    <dbReference type="NCBI Taxonomy" id="907463"/>
    <lineage>
        <taxon>Bacteria</taxon>
        <taxon>Bacillati</taxon>
        <taxon>Actinomycetota</taxon>
        <taxon>Actinomycetes</taxon>
        <taxon>Pseudonocardiales</taxon>
        <taxon>Pseudonocardiaceae</taxon>
        <taxon>Longimycelium</taxon>
    </lineage>
</organism>
<dbReference type="AlphaFoldDB" id="A0A8J3FT64"/>
<name>A0A8J3FT64_9PSEU</name>